<feature type="compositionally biased region" description="Polar residues" evidence="8">
    <location>
        <begin position="150"/>
        <end position="160"/>
    </location>
</feature>
<accession>A0ABU6WUT6</accession>
<dbReference type="InterPro" id="IPR039621">
    <property type="entry name" value="BG1-like"/>
</dbReference>
<evidence type="ECO:0000256" key="8">
    <source>
        <dbReference type="SAM" id="MobiDB-lite"/>
    </source>
</evidence>
<feature type="region of interest" description="Disordered" evidence="8">
    <location>
        <begin position="243"/>
        <end position="274"/>
    </location>
</feature>
<keyword evidence="6" id="KW-0472">Membrane</keyword>
<feature type="region of interest" description="Disordered" evidence="8">
    <location>
        <begin position="1"/>
        <end position="34"/>
    </location>
</feature>
<feature type="compositionally biased region" description="Low complexity" evidence="8">
    <location>
        <begin position="243"/>
        <end position="263"/>
    </location>
</feature>
<protein>
    <recommendedName>
        <fullName evidence="11">Protein BIG GRAIN 1-like B</fullName>
    </recommendedName>
</protein>
<evidence type="ECO:0000256" key="7">
    <source>
        <dbReference type="ARBA" id="ARBA00023294"/>
    </source>
</evidence>
<comment type="function">
    <text evidence="1">Involved in auxin transport. Regulator of the auxin signaling pathway.</text>
</comment>
<evidence type="ECO:0000256" key="5">
    <source>
        <dbReference type="ARBA" id="ARBA00022475"/>
    </source>
</evidence>
<evidence type="ECO:0000313" key="9">
    <source>
        <dbReference type="EMBL" id="MED6188710.1"/>
    </source>
</evidence>
<feature type="region of interest" description="Disordered" evidence="8">
    <location>
        <begin position="60"/>
        <end position="85"/>
    </location>
</feature>
<evidence type="ECO:0008006" key="11">
    <source>
        <dbReference type="Google" id="ProtNLM"/>
    </source>
</evidence>
<keyword evidence="7" id="KW-0927">Auxin signaling pathway</keyword>
<feature type="compositionally biased region" description="Basic residues" evidence="8">
    <location>
        <begin position="166"/>
        <end position="177"/>
    </location>
</feature>
<evidence type="ECO:0000313" key="10">
    <source>
        <dbReference type="Proteomes" id="UP001341840"/>
    </source>
</evidence>
<dbReference type="PANTHER" id="PTHR33541">
    <property type="entry name" value="PROTEIN BIG GRAIN 1-LIKE A-RELATED"/>
    <property type="match status" value="1"/>
</dbReference>
<feature type="region of interest" description="Disordered" evidence="8">
    <location>
        <begin position="117"/>
        <end position="201"/>
    </location>
</feature>
<keyword evidence="5" id="KW-1003">Cell membrane</keyword>
<organism evidence="9 10">
    <name type="scientific">Stylosanthes scabra</name>
    <dbReference type="NCBI Taxonomy" id="79078"/>
    <lineage>
        <taxon>Eukaryota</taxon>
        <taxon>Viridiplantae</taxon>
        <taxon>Streptophyta</taxon>
        <taxon>Embryophyta</taxon>
        <taxon>Tracheophyta</taxon>
        <taxon>Spermatophyta</taxon>
        <taxon>Magnoliopsida</taxon>
        <taxon>eudicotyledons</taxon>
        <taxon>Gunneridae</taxon>
        <taxon>Pentapetalae</taxon>
        <taxon>rosids</taxon>
        <taxon>fabids</taxon>
        <taxon>Fabales</taxon>
        <taxon>Fabaceae</taxon>
        <taxon>Papilionoideae</taxon>
        <taxon>50 kb inversion clade</taxon>
        <taxon>dalbergioids sensu lato</taxon>
        <taxon>Dalbergieae</taxon>
        <taxon>Pterocarpus clade</taxon>
        <taxon>Stylosanthes</taxon>
    </lineage>
</organism>
<feature type="compositionally biased region" description="Basic and acidic residues" evidence="8">
    <location>
        <begin position="1"/>
        <end position="11"/>
    </location>
</feature>
<feature type="compositionally biased region" description="Low complexity" evidence="8">
    <location>
        <begin position="187"/>
        <end position="198"/>
    </location>
</feature>
<proteinExistence type="inferred from homology"/>
<feature type="compositionally biased region" description="Low complexity" evidence="8">
    <location>
        <begin position="117"/>
        <end position="137"/>
    </location>
</feature>
<dbReference type="PANTHER" id="PTHR33541:SF28">
    <property type="entry name" value="PROTEIN BIG GRAIN 1-LIKE A"/>
    <property type="match status" value="1"/>
</dbReference>
<keyword evidence="10" id="KW-1185">Reference proteome</keyword>
<evidence type="ECO:0000256" key="6">
    <source>
        <dbReference type="ARBA" id="ARBA00023136"/>
    </source>
</evidence>
<comment type="caution">
    <text evidence="9">The sequence shown here is derived from an EMBL/GenBank/DDBJ whole genome shotgun (WGS) entry which is preliminary data.</text>
</comment>
<keyword evidence="4" id="KW-0813">Transport</keyword>
<comment type="subcellular location">
    <subcellularLocation>
        <location evidence="2">Cell membrane</location>
    </subcellularLocation>
</comment>
<evidence type="ECO:0000256" key="3">
    <source>
        <dbReference type="ARBA" id="ARBA00010067"/>
    </source>
</evidence>
<evidence type="ECO:0000256" key="4">
    <source>
        <dbReference type="ARBA" id="ARBA00022448"/>
    </source>
</evidence>
<gene>
    <name evidence="9" type="ORF">PIB30_088519</name>
</gene>
<name>A0ABU6WUT6_9FABA</name>
<feature type="compositionally biased region" description="Basic residues" evidence="8">
    <location>
        <begin position="12"/>
        <end position="24"/>
    </location>
</feature>
<reference evidence="9 10" key="1">
    <citation type="journal article" date="2023" name="Plants (Basel)">
        <title>Bridging the Gap: Combining Genomics and Transcriptomics Approaches to Understand Stylosanthes scabra, an Orphan Legume from the Brazilian Caatinga.</title>
        <authorList>
            <person name="Ferreira-Neto J.R.C."/>
            <person name="da Silva M.D."/>
            <person name="Binneck E."/>
            <person name="de Melo N.F."/>
            <person name="da Silva R.H."/>
            <person name="de Melo A.L.T.M."/>
            <person name="Pandolfi V."/>
            <person name="Bustamante F.O."/>
            <person name="Brasileiro-Vidal A.C."/>
            <person name="Benko-Iseppon A.M."/>
        </authorList>
    </citation>
    <scope>NUCLEOTIDE SEQUENCE [LARGE SCALE GENOMIC DNA]</scope>
    <source>
        <tissue evidence="9">Leaves</tissue>
    </source>
</reference>
<comment type="similarity">
    <text evidence="3">Belongs to the BIG GRAIN 1 (BG1) plant protein family.</text>
</comment>
<evidence type="ECO:0000256" key="1">
    <source>
        <dbReference type="ARBA" id="ARBA00002281"/>
    </source>
</evidence>
<evidence type="ECO:0000256" key="2">
    <source>
        <dbReference type="ARBA" id="ARBA00004236"/>
    </source>
</evidence>
<dbReference type="Proteomes" id="UP001341840">
    <property type="component" value="Unassembled WGS sequence"/>
</dbReference>
<dbReference type="EMBL" id="JASCZI010182852">
    <property type="protein sequence ID" value="MED6188710.1"/>
    <property type="molecule type" value="Genomic_DNA"/>
</dbReference>
<sequence>MENWDKPLRDHTTRKHHHHHHHREHSNNNNSNPSFSSTLLDAIYRSIELEEAVTTTMRKQKQNQKLESWKEIKKGGGGRSSSDEKILFKGRNSLTEFDRRTNSRSCNYSSSNALSIYSNSTSSESSSAGGFSSSESESFYHLQRPKPIRTSVSEKPTSTFDENKWINKRHHHHHHSQPQKPKHDSNNDNNKNNNGFGKTKNKALRILYGELKKTKQPISPGARLASFLNSLFHSNGSSKKAKVASSSPVVVHEPPSSAANSAQHGGGGEGGSACSSASSFSRSCLSKTPSSRTGTKRSVRFCPVSVIVGEDCRPCGHKNLIMHEGQNGNSAKGYNGNKNSNDEELRFHVLQESKRVEELARDLLKNYHMKKKKHDDDVMHYELDHEDDDEDDDASCSSSDLFELDNLSAIGIERYREELPVYETTHFNANRAIASGFIL</sequence>